<dbReference type="OrthoDB" id="765072at2"/>
<keyword evidence="2" id="KW-1185">Reference proteome</keyword>
<sequence length="111" mass="12870">MSENTPKPIYNDFQEFYTQAVLPVKEANHAWIRLDGKLKGNTRIVFGSFMYQDKKWKVAGDTQFEKLALVFAELQKGNDPFVIKHTRDHQGETLTIKGQPVRDARFYVYSA</sequence>
<accession>A0A4R6IIP9</accession>
<proteinExistence type="predicted"/>
<protein>
    <submittedName>
        <fullName evidence="1">Uncharacterized protein</fullName>
    </submittedName>
</protein>
<dbReference type="Proteomes" id="UP000295499">
    <property type="component" value="Unassembled WGS sequence"/>
</dbReference>
<gene>
    <name evidence="1" type="ORF">CLV32_2958</name>
</gene>
<dbReference type="AlphaFoldDB" id="A0A4R6IIP9"/>
<evidence type="ECO:0000313" key="1">
    <source>
        <dbReference type="EMBL" id="TDO21850.1"/>
    </source>
</evidence>
<evidence type="ECO:0000313" key="2">
    <source>
        <dbReference type="Proteomes" id="UP000295499"/>
    </source>
</evidence>
<dbReference type="RefSeq" id="WP_133556677.1">
    <property type="nucleotide sequence ID" value="NZ_SNWM01000003.1"/>
</dbReference>
<reference evidence="1 2" key="1">
    <citation type="submission" date="2019-03" db="EMBL/GenBank/DDBJ databases">
        <title>Genomic Encyclopedia of Archaeal and Bacterial Type Strains, Phase II (KMG-II): from individual species to whole genera.</title>
        <authorList>
            <person name="Goeker M."/>
        </authorList>
    </citation>
    <scope>NUCLEOTIDE SEQUENCE [LARGE SCALE GENOMIC DNA]</scope>
    <source>
        <strain evidence="1 2">DSM 19034</strain>
    </source>
</reference>
<dbReference type="EMBL" id="SNWM01000003">
    <property type="protein sequence ID" value="TDO21850.1"/>
    <property type="molecule type" value="Genomic_DNA"/>
</dbReference>
<organism evidence="1 2">
    <name type="scientific">Pedobacter duraquae</name>
    <dbReference type="NCBI Taxonomy" id="425511"/>
    <lineage>
        <taxon>Bacteria</taxon>
        <taxon>Pseudomonadati</taxon>
        <taxon>Bacteroidota</taxon>
        <taxon>Sphingobacteriia</taxon>
        <taxon>Sphingobacteriales</taxon>
        <taxon>Sphingobacteriaceae</taxon>
        <taxon>Pedobacter</taxon>
    </lineage>
</organism>
<comment type="caution">
    <text evidence="1">The sequence shown here is derived from an EMBL/GenBank/DDBJ whole genome shotgun (WGS) entry which is preliminary data.</text>
</comment>
<name>A0A4R6IIP9_9SPHI</name>